<reference evidence="3 4" key="1">
    <citation type="submission" date="2023-02" db="EMBL/GenBank/DDBJ databases">
        <title>Streptomyces sp. SCA4-21 with antifungal activity against Fusarium oxysporum f. sp. cubense, Streptomyces sp. SCA2-17 with antifungal activity against Fusarium oxysporum f. sp. cubense.</title>
        <authorList>
            <person name="Qi D."/>
        </authorList>
    </citation>
    <scope>NUCLEOTIDE SEQUENCE [LARGE SCALE GENOMIC DNA]</scope>
    <source>
        <strain evidence="3 4">SCA4-21</strain>
    </source>
</reference>
<dbReference type="SUPFAM" id="SSF47413">
    <property type="entry name" value="lambda repressor-like DNA-binding domains"/>
    <property type="match status" value="1"/>
</dbReference>
<evidence type="ECO:0000313" key="4">
    <source>
        <dbReference type="Proteomes" id="UP001305606"/>
    </source>
</evidence>
<sequence>MEPSSVRPAPENTPGDLVRRTRRAKGMTLCQLGQLTGYSTAQVSRYERGISPLTDVMVLRRFATALGIPPQTLGLAPEPVAQHGQPAAPITAYPRLPGPRVTGTAQDDGGEDAVRRRQILALTLTAAAAVGAPAGAEPVRGAAIGDALIDRLRDAMLGLHPAADLPPTDLHGELARAAADARNCRYDTLAVRLPRLLSTAHAAPEGSAADGVLAQSYLLTTRVLAKLEDQQLGWMAADRARQLAEAVGDPLAIAEAVRQLAVLARRAGWNDQAMTIALSAADAPALRDAGPDGTAARGLLIQSAAYTAARDHDQAGMRKLTKEAAAIAGELGGTRLRAHGGFSSATVQLHLISAECRAGDPSAAIAAADKLAPQVLPSIERRARYHVDVATAYARWGRRQQCTDALLAAEFQAPQEVCGRPAVRTLISGLLVSGRTSPELRGLAARTGVLAR</sequence>
<feature type="region of interest" description="Disordered" evidence="1">
    <location>
        <begin position="90"/>
        <end position="110"/>
    </location>
</feature>
<protein>
    <submittedName>
        <fullName evidence="3">Helix-turn-helix domain-containing protein</fullName>
    </submittedName>
</protein>
<evidence type="ECO:0000313" key="3">
    <source>
        <dbReference type="EMBL" id="WNE96720.1"/>
    </source>
</evidence>
<dbReference type="Pfam" id="PF13560">
    <property type="entry name" value="HTH_31"/>
    <property type="match status" value="1"/>
</dbReference>
<organism evidence="3 4">
    <name type="scientific">Streptomyces luomodiensis</name>
    <dbReference type="NCBI Taxonomy" id="3026192"/>
    <lineage>
        <taxon>Bacteria</taxon>
        <taxon>Bacillati</taxon>
        <taxon>Actinomycetota</taxon>
        <taxon>Actinomycetes</taxon>
        <taxon>Kitasatosporales</taxon>
        <taxon>Streptomycetaceae</taxon>
        <taxon>Streptomyces</taxon>
    </lineage>
</organism>
<name>A0ABY9UY15_9ACTN</name>
<dbReference type="InterPro" id="IPR010982">
    <property type="entry name" value="Lambda_DNA-bd_dom_sf"/>
</dbReference>
<dbReference type="EMBL" id="CP117522">
    <property type="protein sequence ID" value="WNE96720.1"/>
    <property type="molecule type" value="Genomic_DNA"/>
</dbReference>
<dbReference type="Gene3D" id="1.10.260.40">
    <property type="entry name" value="lambda repressor-like DNA-binding domains"/>
    <property type="match status" value="1"/>
</dbReference>
<feature type="domain" description="HTH cro/C1-type" evidence="2">
    <location>
        <begin position="18"/>
        <end position="73"/>
    </location>
</feature>
<dbReference type="CDD" id="cd00093">
    <property type="entry name" value="HTH_XRE"/>
    <property type="match status" value="1"/>
</dbReference>
<dbReference type="PROSITE" id="PS50943">
    <property type="entry name" value="HTH_CROC1"/>
    <property type="match status" value="1"/>
</dbReference>
<proteinExistence type="predicted"/>
<dbReference type="Proteomes" id="UP001305606">
    <property type="component" value="Chromosome"/>
</dbReference>
<dbReference type="InterPro" id="IPR001387">
    <property type="entry name" value="Cro/C1-type_HTH"/>
</dbReference>
<dbReference type="RefSeq" id="WP_311035848.1">
    <property type="nucleotide sequence ID" value="NZ_CP117522.1"/>
</dbReference>
<dbReference type="SMART" id="SM00530">
    <property type="entry name" value="HTH_XRE"/>
    <property type="match status" value="1"/>
</dbReference>
<keyword evidence="4" id="KW-1185">Reference proteome</keyword>
<accession>A0ABY9UY15</accession>
<evidence type="ECO:0000256" key="1">
    <source>
        <dbReference type="SAM" id="MobiDB-lite"/>
    </source>
</evidence>
<gene>
    <name evidence="3" type="ORF">PS467_15975</name>
</gene>
<evidence type="ECO:0000259" key="2">
    <source>
        <dbReference type="PROSITE" id="PS50943"/>
    </source>
</evidence>